<evidence type="ECO:0000313" key="3">
    <source>
        <dbReference type="EMBL" id="BDG01021.1"/>
    </source>
</evidence>
<accession>A0ABM7WNH2</accession>
<dbReference type="RefSeq" id="WP_248357378.1">
    <property type="nucleotide sequence ID" value="NZ_AP025591.1"/>
</dbReference>
<feature type="signal peptide" evidence="2">
    <location>
        <begin position="1"/>
        <end position="20"/>
    </location>
</feature>
<evidence type="ECO:0000313" key="4">
    <source>
        <dbReference type="Proteomes" id="UP001162891"/>
    </source>
</evidence>
<feature type="chain" id="PRO_5046293515" description="DUF5667 domain-containing protein" evidence="2">
    <location>
        <begin position="21"/>
        <end position="219"/>
    </location>
</feature>
<protein>
    <recommendedName>
        <fullName evidence="5">DUF5667 domain-containing protein</fullName>
    </recommendedName>
</protein>
<evidence type="ECO:0000256" key="2">
    <source>
        <dbReference type="SAM" id="SignalP"/>
    </source>
</evidence>
<proteinExistence type="predicted"/>
<dbReference type="EMBL" id="AP025591">
    <property type="protein sequence ID" value="BDG01021.1"/>
    <property type="molecule type" value="Genomic_DNA"/>
</dbReference>
<feature type="region of interest" description="Disordered" evidence="1">
    <location>
        <begin position="182"/>
        <end position="219"/>
    </location>
</feature>
<organism evidence="3 4">
    <name type="scientific">Anaeromyxobacter oryzae</name>
    <dbReference type="NCBI Taxonomy" id="2918170"/>
    <lineage>
        <taxon>Bacteria</taxon>
        <taxon>Pseudomonadati</taxon>
        <taxon>Myxococcota</taxon>
        <taxon>Myxococcia</taxon>
        <taxon>Myxococcales</taxon>
        <taxon>Cystobacterineae</taxon>
        <taxon>Anaeromyxobacteraceae</taxon>
        <taxon>Anaeromyxobacter</taxon>
    </lineage>
</organism>
<evidence type="ECO:0008006" key="5">
    <source>
        <dbReference type="Google" id="ProtNLM"/>
    </source>
</evidence>
<keyword evidence="2" id="KW-0732">Signal</keyword>
<reference evidence="4" key="1">
    <citation type="journal article" date="2022" name="Int. J. Syst. Evol. Microbiol.">
        <title>Anaeromyxobacter oryzae sp. nov., Anaeromyxobacter diazotrophicus sp. nov. and Anaeromyxobacter paludicola sp. nov., isolated from paddy soils.</title>
        <authorList>
            <person name="Itoh H."/>
            <person name="Xu Z."/>
            <person name="Mise K."/>
            <person name="Masuda Y."/>
            <person name="Ushijima N."/>
            <person name="Hayakawa C."/>
            <person name="Shiratori Y."/>
            <person name="Senoo K."/>
        </authorList>
    </citation>
    <scope>NUCLEOTIDE SEQUENCE [LARGE SCALE GENOMIC DNA]</scope>
    <source>
        <strain evidence="4">Red232</strain>
    </source>
</reference>
<keyword evidence="4" id="KW-1185">Reference proteome</keyword>
<dbReference type="Proteomes" id="UP001162891">
    <property type="component" value="Chromosome"/>
</dbReference>
<evidence type="ECO:0000256" key="1">
    <source>
        <dbReference type="SAM" id="MobiDB-lite"/>
    </source>
</evidence>
<gene>
    <name evidence="3" type="ORF">AMOR_00170</name>
</gene>
<sequence length="219" mass="22495">MKLEAIVLCAALLAAGPAAAQELKVVINPTEPDEVPPGVREDQLLWKSARDATVEGMGNILAANSELAELRAALAHVDVLEKDASAGDRAALAAIRARLEDRRAALAAAIPTGPTGGCRYTLIHLEQSMDAEPGTALANRLPQKREEARWCAETFSAANAKLAPAIASTRAALDEVVPELRKRGAARPAPAAVAKPGETPAAPVPASAPASAATSAAAR</sequence>
<name>A0ABM7WNH2_9BACT</name>
<feature type="compositionally biased region" description="Low complexity" evidence="1">
    <location>
        <begin position="186"/>
        <end position="219"/>
    </location>
</feature>